<comment type="similarity">
    <text evidence="1">Belongs to the FAM154 family.</text>
</comment>
<feature type="region of interest" description="Disordered" evidence="2">
    <location>
        <begin position="280"/>
        <end position="301"/>
    </location>
</feature>
<dbReference type="InterPro" id="IPR033336">
    <property type="entry name" value="SAXO1/2"/>
</dbReference>
<dbReference type="PANTHER" id="PTHR31516:SF17">
    <property type="entry name" value="STABILIZER OF AXONEMAL MICROTUBULES 2"/>
    <property type="match status" value="1"/>
</dbReference>
<gene>
    <name evidence="3" type="ORF">TCMB3V08_LOCUS8515</name>
</gene>
<reference evidence="3" key="1">
    <citation type="submission" date="2020-11" db="EMBL/GenBank/DDBJ databases">
        <authorList>
            <person name="Tran Van P."/>
        </authorList>
    </citation>
    <scope>NUCLEOTIDE SEQUENCE</scope>
</reference>
<organism evidence="3">
    <name type="scientific">Timema californicum</name>
    <name type="common">California timema</name>
    <name type="synonym">Walking stick</name>
    <dbReference type="NCBI Taxonomy" id="61474"/>
    <lineage>
        <taxon>Eukaryota</taxon>
        <taxon>Metazoa</taxon>
        <taxon>Ecdysozoa</taxon>
        <taxon>Arthropoda</taxon>
        <taxon>Hexapoda</taxon>
        <taxon>Insecta</taxon>
        <taxon>Pterygota</taxon>
        <taxon>Neoptera</taxon>
        <taxon>Polyneoptera</taxon>
        <taxon>Phasmatodea</taxon>
        <taxon>Timematodea</taxon>
        <taxon>Timematoidea</taxon>
        <taxon>Timematidae</taxon>
        <taxon>Timema</taxon>
    </lineage>
</organism>
<dbReference type="EMBL" id="OE183718">
    <property type="protein sequence ID" value="CAD7575939.1"/>
    <property type="molecule type" value="Genomic_DNA"/>
</dbReference>
<dbReference type="AlphaFoldDB" id="A0A7R9JB09"/>
<dbReference type="GO" id="GO:0036126">
    <property type="term" value="C:sperm flagellum"/>
    <property type="evidence" value="ECO:0007669"/>
    <property type="project" value="TreeGrafter"/>
</dbReference>
<dbReference type="GO" id="GO:0005814">
    <property type="term" value="C:centriole"/>
    <property type="evidence" value="ECO:0007669"/>
    <property type="project" value="TreeGrafter"/>
</dbReference>
<dbReference type="GO" id="GO:0008017">
    <property type="term" value="F:microtubule binding"/>
    <property type="evidence" value="ECO:0007669"/>
    <property type="project" value="InterPro"/>
</dbReference>
<sequence length="425" mass="48761">MKYVQPERPKNFKPHRMYERPKEGLQGDTVYKMSYLPHSKAAALKSRGIPHKAEHTLGPCGDFSGDTVHKELDLQCNLDPVDAKRFQSLPDLTTMLASYQPPRRVAQPVSFKPDRYYKKPCDTMDDKTVHKMSYVPWPVKDKECTPWADKQKYRHPCQPMDGNTVYNTSYLPTGGYSRMQPFKLRESPNLLGGTRKFDDSTVYKRSYFPVKDAYKHRPEAVKASDNIYISPSKMDPNTIHKMSYPGWPGVLPAQTIPPIQRSLLGEGPMQDVTTQRHDYRPKPFSRIEPFKPPGQLVTSDKPLDDLTTMLASYQPPRRVSQPVSFKPERYYKKPCDTMDDKTVHKMSYVPWPVKDKECMPWADKQKYRHPCQPMDGNTIYNTSYLAPGQMTEDCVSSEICCCPQPEPAVDYTADDEEIEAQISVG</sequence>
<evidence type="ECO:0000313" key="3">
    <source>
        <dbReference type="EMBL" id="CAD7575939.1"/>
    </source>
</evidence>
<dbReference type="GO" id="GO:0005879">
    <property type="term" value="C:axonemal microtubule"/>
    <property type="evidence" value="ECO:0007669"/>
    <property type="project" value="TreeGrafter"/>
</dbReference>
<name>A0A7R9JB09_TIMCA</name>
<dbReference type="GO" id="GO:0036064">
    <property type="term" value="C:ciliary basal body"/>
    <property type="evidence" value="ECO:0007669"/>
    <property type="project" value="TreeGrafter"/>
</dbReference>
<evidence type="ECO:0000256" key="2">
    <source>
        <dbReference type="SAM" id="MobiDB-lite"/>
    </source>
</evidence>
<dbReference type="PANTHER" id="PTHR31516">
    <property type="entry name" value="STABILIZER OF AXONEMAL MICROTUBULES 2"/>
    <property type="match status" value="1"/>
</dbReference>
<proteinExistence type="inferred from homology"/>
<protein>
    <submittedName>
        <fullName evidence="3">(California timema) hypothetical protein</fullName>
    </submittedName>
</protein>
<accession>A0A7R9JB09</accession>
<evidence type="ECO:0000256" key="1">
    <source>
        <dbReference type="ARBA" id="ARBA00008738"/>
    </source>
</evidence>